<dbReference type="Pfam" id="PF00319">
    <property type="entry name" value="SRF-TF"/>
    <property type="match status" value="1"/>
</dbReference>
<dbReference type="CDD" id="cd00265">
    <property type="entry name" value="MADS_MEF2_like"/>
    <property type="match status" value="1"/>
</dbReference>
<dbReference type="PANTHER" id="PTHR48019">
    <property type="entry name" value="SERUM RESPONSE FACTOR HOMOLOG"/>
    <property type="match status" value="1"/>
</dbReference>
<accession>A0A5A7PVN6</accession>
<dbReference type="Proteomes" id="UP000325081">
    <property type="component" value="Unassembled WGS sequence"/>
</dbReference>
<dbReference type="OrthoDB" id="906764at2759"/>
<keyword evidence="10" id="KW-1185">Reference proteome</keyword>
<comment type="caution">
    <text evidence="9">The sequence shown here is derived from an EMBL/GenBank/DDBJ whole genome shotgun (WGS) entry which is preliminary data.</text>
</comment>
<dbReference type="GO" id="GO:0005634">
    <property type="term" value="C:nucleus"/>
    <property type="evidence" value="ECO:0007669"/>
    <property type="project" value="UniProtKB-SubCell"/>
</dbReference>
<keyword evidence="4" id="KW-0804">Transcription</keyword>
<dbReference type="Gene3D" id="3.40.1810.10">
    <property type="entry name" value="Transcription factor, MADS-box"/>
    <property type="match status" value="1"/>
</dbReference>
<keyword evidence="3" id="KW-0238">DNA-binding</keyword>
<name>A0A5A7PVN6_STRAF</name>
<reference evidence="10" key="1">
    <citation type="journal article" date="2019" name="Curr. Biol.">
        <title>Genome Sequence of Striga asiatica Provides Insight into the Evolution of Plant Parasitism.</title>
        <authorList>
            <person name="Yoshida S."/>
            <person name="Kim S."/>
            <person name="Wafula E.K."/>
            <person name="Tanskanen J."/>
            <person name="Kim Y.M."/>
            <person name="Honaas L."/>
            <person name="Yang Z."/>
            <person name="Spallek T."/>
            <person name="Conn C.E."/>
            <person name="Ichihashi Y."/>
            <person name="Cheong K."/>
            <person name="Cui S."/>
            <person name="Der J.P."/>
            <person name="Gundlach H."/>
            <person name="Jiao Y."/>
            <person name="Hori C."/>
            <person name="Ishida J.K."/>
            <person name="Kasahara H."/>
            <person name="Kiba T."/>
            <person name="Kim M.S."/>
            <person name="Koo N."/>
            <person name="Laohavisit A."/>
            <person name="Lee Y.H."/>
            <person name="Lumba S."/>
            <person name="McCourt P."/>
            <person name="Mortimer J.C."/>
            <person name="Mutuku J.M."/>
            <person name="Nomura T."/>
            <person name="Sasaki-Sekimoto Y."/>
            <person name="Seto Y."/>
            <person name="Wang Y."/>
            <person name="Wakatake T."/>
            <person name="Sakakibara H."/>
            <person name="Demura T."/>
            <person name="Yamaguchi S."/>
            <person name="Yoneyama K."/>
            <person name="Manabe R.I."/>
            <person name="Nelson D.C."/>
            <person name="Schulman A.H."/>
            <person name="Timko M.P."/>
            <person name="dePamphilis C.W."/>
            <person name="Choi D."/>
            <person name="Shirasu K."/>
        </authorList>
    </citation>
    <scope>NUCLEOTIDE SEQUENCE [LARGE SCALE GENOMIC DNA]</scope>
    <source>
        <strain evidence="10">cv. UVA1</strain>
    </source>
</reference>
<evidence type="ECO:0000313" key="9">
    <source>
        <dbReference type="EMBL" id="GER36726.1"/>
    </source>
</evidence>
<evidence type="ECO:0000256" key="6">
    <source>
        <dbReference type="SAM" id="Coils"/>
    </source>
</evidence>
<evidence type="ECO:0000313" key="10">
    <source>
        <dbReference type="Proteomes" id="UP000325081"/>
    </source>
</evidence>
<dbReference type="PROSITE" id="PS50066">
    <property type="entry name" value="MADS_BOX_2"/>
    <property type="match status" value="1"/>
</dbReference>
<dbReference type="EMBL" id="BKCP01005195">
    <property type="protein sequence ID" value="GER36726.1"/>
    <property type="molecule type" value="Genomic_DNA"/>
</dbReference>
<dbReference type="GO" id="GO:0046983">
    <property type="term" value="F:protein dimerization activity"/>
    <property type="evidence" value="ECO:0007669"/>
    <property type="project" value="InterPro"/>
</dbReference>
<dbReference type="PRINTS" id="PR00404">
    <property type="entry name" value="MADSDOMAIN"/>
</dbReference>
<feature type="domain" description="K-box" evidence="8">
    <location>
        <begin position="102"/>
        <end position="192"/>
    </location>
</feature>
<dbReference type="GO" id="GO:0003700">
    <property type="term" value="F:DNA-binding transcription factor activity"/>
    <property type="evidence" value="ECO:0007669"/>
    <property type="project" value="InterPro"/>
</dbReference>
<evidence type="ECO:0000256" key="3">
    <source>
        <dbReference type="ARBA" id="ARBA00023125"/>
    </source>
</evidence>
<dbReference type="SMART" id="SM00432">
    <property type="entry name" value="MADS"/>
    <property type="match status" value="1"/>
</dbReference>
<dbReference type="PROSITE" id="PS51297">
    <property type="entry name" value="K_BOX"/>
    <property type="match status" value="1"/>
</dbReference>
<proteinExistence type="predicted"/>
<dbReference type="InterPro" id="IPR002487">
    <property type="entry name" value="TF_Kbox"/>
</dbReference>
<dbReference type="GO" id="GO:0045944">
    <property type="term" value="P:positive regulation of transcription by RNA polymerase II"/>
    <property type="evidence" value="ECO:0007669"/>
    <property type="project" value="InterPro"/>
</dbReference>
<comment type="subcellular location">
    <subcellularLocation>
        <location evidence="1">Nucleus</location>
    </subcellularLocation>
</comment>
<evidence type="ECO:0000259" key="7">
    <source>
        <dbReference type="PROSITE" id="PS50066"/>
    </source>
</evidence>
<keyword evidence="2" id="KW-0805">Transcription regulation</keyword>
<gene>
    <name evidence="9" type="ORF">STAS_13074</name>
</gene>
<feature type="domain" description="MADS-box" evidence="7">
    <location>
        <begin position="1"/>
        <end position="61"/>
    </location>
</feature>
<sequence>MVRGKVQMKRIENASSRQVTFSKRRNGLLKKAYELSVLCDAEVALIIFSQKGRLYEFASSNTFIVIVALSYNIKIFSMQKTIEKYLELTKERNSGIEAEQHMQKLKHEATYLAKQIELLENSHRKLLGHNLGTCSMEELQEIDIKLEKSLKNIRSRKAQAFKEEIEKLQAKEKFLLEENGKLSEKIELKRRREVGKHKEIGSCSHCTQSSEVVTELFIGLQPNRRTGF</sequence>
<dbReference type="SUPFAM" id="SSF55455">
    <property type="entry name" value="SRF-like"/>
    <property type="match status" value="1"/>
</dbReference>
<evidence type="ECO:0000256" key="2">
    <source>
        <dbReference type="ARBA" id="ARBA00023015"/>
    </source>
</evidence>
<dbReference type="PROSITE" id="PS00350">
    <property type="entry name" value="MADS_BOX_1"/>
    <property type="match status" value="1"/>
</dbReference>
<evidence type="ECO:0000256" key="1">
    <source>
        <dbReference type="ARBA" id="ARBA00004123"/>
    </source>
</evidence>
<organism evidence="9 10">
    <name type="scientific">Striga asiatica</name>
    <name type="common">Asiatic witchweed</name>
    <name type="synonym">Buchnera asiatica</name>
    <dbReference type="NCBI Taxonomy" id="4170"/>
    <lineage>
        <taxon>Eukaryota</taxon>
        <taxon>Viridiplantae</taxon>
        <taxon>Streptophyta</taxon>
        <taxon>Embryophyta</taxon>
        <taxon>Tracheophyta</taxon>
        <taxon>Spermatophyta</taxon>
        <taxon>Magnoliopsida</taxon>
        <taxon>eudicotyledons</taxon>
        <taxon>Gunneridae</taxon>
        <taxon>Pentapetalae</taxon>
        <taxon>asterids</taxon>
        <taxon>lamiids</taxon>
        <taxon>Lamiales</taxon>
        <taxon>Orobanchaceae</taxon>
        <taxon>Buchnereae</taxon>
        <taxon>Striga</taxon>
    </lineage>
</organism>
<evidence type="ECO:0000256" key="5">
    <source>
        <dbReference type="ARBA" id="ARBA00023242"/>
    </source>
</evidence>
<protein>
    <submittedName>
        <fullName evidence="9">MADS-box transcription factor FBP22</fullName>
    </submittedName>
</protein>
<dbReference type="InterPro" id="IPR002100">
    <property type="entry name" value="TF_MADSbox"/>
</dbReference>
<dbReference type="Pfam" id="PF01486">
    <property type="entry name" value="K-box"/>
    <property type="match status" value="1"/>
</dbReference>
<dbReference type="InterPro" id="IPR036879">
    <property type="entry name" value="TF_MADSbox_sf"/>
</dbReference>
<dbReference type="InterPro" id="IPR050142">
    <property type="entry name" value="MADS-box/MEF2_TF"/>
</dbReference>
<keyword evidence="6" id="KW-0175">Coiled coil</keyword>
<evidence type="ECO:0000256" key="4">
    <source>
        <dbReference type="ARBA" id="ARBA00023163"/>
    </source>
</evidence>
<dbReference type="InterPro" id="IPR033896">
    <property type="entry name" value="MEF2-like_N"/>
</dbReference>
<evidence type="ECO:0000259" key="8">
    <source>
        <dbReference type="PROSITE" id="PS51297"/>
    </source>
</evidence>
<dbReference type="GO" id="GO:0000977">
    <property type="term" value="F:RNA polymerase II transcription regulatory region sequence-specific DNA binding"/>
    <property type="evidence" value="ECO:0007669"/>
    <property type="project" value="InterPro"/>
</dbReference>
<dbReference type="AlphaFoldDB" id="A0A5A7PVN6"/>
<keyword evidence="5" id="KW-0539">Nucleus</keyword>
<feature type="coiled-coil region" evidence="6">
    <location>
        <begin position="102"/>
        <end position="185"/>
    </location>
</feature>